<dbReference type="OrthoDB" id="2914590at2"/>
<gene>
    <name evidence="2" type="ORF">CHL78_006560</name>
</gene>
<sequence length="64" mass="6825">MKDINKVLLGISCLLGGVVIGFLCAPIKKGMSMSIGNDSGNQYIGNPDDLEILKNMKKKELSNG</sequence>
<protein>
    <submittedName>
        <fullName evidence="2">Uncharacterized protein</fullName>
    </submittedName>
</protein>
<keyword evidence="1" id="KW-1133">Transmembrane helix</keyword>
<feature type="transmembrane region" description="Helical" evidence="1">
    <location>
        <begin position="6"/>
        <end position="25"/>
    </location>
</feature>
<name>A0A371J651_9FIRM</name>
<keyword evidence="1" id="KW-0812">Transmembrane</keyword>
<dbReference type="Proteomes" id="UP000215694">
    <property type="component" value="Unassembled WGS sequence"/>
</dbReference>
<evidence type="ECO:0000313" key="3">
    <source>
        <dbReference type="Proteomes" id="UP000215694"/>
    </source>
</evidence>
<comment type="caution">
    <text evidence="2">The sequence shown here is derived from an EMBL/GenBank/DDBJ whole genome shotgun (WGS) entry which is preliminary data.</text>
</comment>
<reference evidence="2 3" key="1">
    <citation type="journal article" date="2017" name="Genome Announc.">
        <title>Draft Genome Sequence of Romboutsia weinsteinii sp. nov. Strain CCRI-19649(T) Isolated from Surface Water.</title>
        <authorList>
            <person name="Maheux A.F."/>
            <person name="Boudreau D.K."/>
            <person name="Berube E."/>
            <person name="Boissinot M."/>
            <person name="Cantin P."/>
            <person name="Raymond F."/>
            <person name="Corbeil J."/>
            <person name="Omar R.F."/>
            <person name="Bergeron M.G."/>
        </authorList>
    </citation>
    <scope>NUCLEOTIDE SEQUENCE [LARGE SCALE GENOMIC DNA]</scope>
    <source>
        <strain evidence="2 3">CCRI-19649</strain>
    </source>
</reference>
<evidence type="ECO:0000313" key="2">
    <source>
        <dbReference type="EMBL" id="RDY28242.1"/>
    </source>
</evidence>
<evidence type="ECO:0000256" key="1">
    <source>
        <dbReference type="SAM" id="Phobius"/>
    </source>
</evidence>
<dbReference type="RefSeq" id="WP_094369041.1">
    <property type="nucleotide sequence ID" value="NZ_NOJY02000008.1"/>
</dbReference>
<dbReference type="AlphaFoldDB" id="A0A371J651"/>
<proteinExistence type="predicted"/>
<keyword evidence="3" id="KW-1185">Reference proteome</keyword>
<dbReference type="EMBL" id="NOJY02000008">
    <property type="protein sequence ID" value="RDY28242.1"/>
    <property type="molecule type" value="Genomic_DNA"/>
</dbReference>
<accession>A0A371J651</accession>
<keyword evidence="1" id="KW-0472">Membrane</keyword>
<organism evidence="2 3">
    <name type="scientific">Romboutsia weinsteinii</name>
    <dbReference type="NCBI Taxonomy" id="2020949"/>
    <lineage>
        <taxon>Bacteria</taxon>
        <taxon>Bacillati</taxon>
        <taxon>Bacillota</taxon>
        <taxon>Clostridia</taxon>
        <taxon>Peptostreptococcales</taxon>
        <taxon>Peptostreptococcaceae</taxon>
        <taxon>Romboutsia</taxon>
    </lineage>
</organism>